<feature type="compositionally biased region" description="Polar residues" evidence="1">
    <location>
        <begin position="26"/>
        <end position="56"/>
    </location>
</feature>
<dbReference type="AlphaFoldDB" id="A0AAN7UV01"/>
<organism evidence="2 3">
    <name type="scientific">Xylaria bambusicola</name>
    <dbReference type="NCBI Taxonomy" id="326684"/>
    <lineage>
        <taxon>Eukaryota</taxon>
        <taxon>Fungi</taxon>
        <taxon>Dikarya</taxon>
        <taxon>Ascomycota</taxon>
        <taxon>Pezizomycotina</taxon>
        <taxon>Sordariomycetes</taxon>
        <taxon>Xylariomycetidae</taxon>
        <taxon>Xylariales</taxon>
        <taxon>Xylariaceae</taxon>
        <taxon>Xylaria</taxon>
    </lineage>
</organism>
<proteinExistence type="predicted"/>
<evidence type="ECO:0000256" key="1">
    <source>
        <dbReference type="SAM" id="MobiDB-lite"/>
    </source>
</evidence>
<dbReference type="EMBL" id="JAWHQM010000035">
    <property type="protein sequence ID" value="KAK5633738.1"/>
    <property type="molecule type" value="Genomic_DNA"/>
</dbReference>
<keyword evidence="3" id="KW-1185">Reference proteome</keyword>
<name>A0AAN7UV01_9PEZI</name>
<gene>
    <name evidence="2" type="ORF">RRF57_009452</name>
</gene>
<feature type="region of interest" description="Disordered" evidence="1">
    <location>
        <begin position="1"/>
        <end position="60"/>
    </location>
</feature>
<sequence>MARAFSSPPAPRPDPSFEAAAVARQRATSGQSLRRLNISNAETSDPTDVQAYASSDSKCHRGGEAKAFTYRRRSSGVADSDDLGAGRNDVGFLLFT</sequence>
<evidence type="ECO:0000313" key="2">
    <source>
        <dbReference type="EMBL" id="KAK5633738.1"/>
    </source>
</evidence>
<protein>
    <submittedName>
        <fullName evidence="2">Uncharacterized protein</fullName>
    </submittedName>
</protein>
<comment type="caution">
    <text evidence="2">The sequence shown here is derived from an EMBL/GenBank/DDBJ whole genome shotgun (WGS) entry which is preliminary data.</text>
</comment>
<dbReference type="Proteomes" id="UP001305414">
    <property type="component" value="Unassembled WGS sequence"/>
</dbReference>
<accession>A0AAN7UV01</accession>
<reference evidence="2 3" key="1">
    <citation type="submission" date="2023-10" db="EMBL/GenBank/DDBJ databases">
        <title>Draft genome sequence of Xylaria bambusicola isolate GMP-LS, the root and basal stem rot pathogen of sugarcane in Indonesia.</title>
        <authorList>
            <person name="Selvaraj P."/>
            <person name="Muralishankar V."/>
            <person name="Muruganantham S."/>
            <person name="Sp S."/>
            <person name="Haryani S."/>
            <person name="Lau K.J.X."/>
            <person name="Naqvi N.I."/>
        </authorList>
    </citation>
    <scope>NUCLEOTIDE SEQUENCE [LARGE SCALE GENOMIC DNA]</scope>
    <source>
        <strain evidence="2">GMP-LS</strain>
    </source>
</reference>
<evidence type="ECO:0000313" key="3">
    <source>
        <dbReference type="Proteomes" id="UP001305414"/>
    </source>
</evidence>